<reference evidence="6 7" key="1">
    <citation type="submission" date="2016-05" db="EMBL/GenBank/DDBJ databases">
        <title>A degradative enzymes factory behind the ericoid mycorrhizal symbiosis.</title>
        <authorList>
            <consortium name="DOE Joint Genome Institute"/>
            <person name="Martino E."/>
            <person name="Morin E."/>
            <person name="Grelet G."/>
            <person name="Kuo A."/>
            <person name="Kohler A."/>
            <person name="Daghino S."/>
            <person name="Barry K."/>
            <person name="Choi C."/>
            <person name="Cichocki N."/>
            <person name="Clum A."/>
            <person name="Copeland A."/>
            <person name="Hainaut M."/>
            <person name="Haridas S."/>
            <person name="Labutti K."/>
            <person name="Lindquist E."/>
            <person name="Lipzen A."/>
            <person name="Khouja H.-R."/>
            <person name="Murat C."/>
            <person name="Ohm R."/>
            <person name="Olson A."/>
            <person name="Spatafora J."/>
            <person name="Veneault-Fourrey C."/>
            <person name="Henrissat B."/>
            <person name="Grigoriev I."/>
            <person name="Martin F."/>
            <person name="Perotto S."/>
        </authorList>
    </citation>
    <scope>NUCLEOTIDE SEQUENCE [LARGE SCALE GENOMIC DNA]</scope>
    <source>
        <strain evidence="6 7">UAMH 7357</strain>
    </source>
</reference>
<feature type="transmembrane region" description="Helical" evidence="5">
    <location>
        <begin position="134"/>
        <end position="156"/>
    </location>
</feature>
<dbReference type="PANTHER" id="PTHR31465:SF8">
    <property type="entry name" value="DOMAIN PROTEIN, PUTATIVE (AFU_ORTHOLOGUE AFUA_6G14140)-RELATED"/>
    <property type="match status" value="1"/>
</dbReference>
<dbReference type="AlphaFoldDB" id="A0A2J6QNB6"/>
<keyword evidence="4 5" id="KW-0472">Membrane</keyword>
<feature type="transmembrane region" description="Helical" evidence="5">
    <location>
        <begin position="227"/>
        <end position="251"/>
    </location>
</feature>
<proteinExistence type="predicted"/>
<protein>
    <recommendedName>
        <fullName evidence="8">RTA1-domain-containing protein</fullName>
    </recommendedName>
</protein>
<accession>A0A2J6QNB6</accession>
<dbReference type="OrthoDB" id="4521223at2759"/>
<dbReference type="PANTHER" id="PTHR31465">
    <property type="entry name" value="PROTEIN RTA1-RELATED"/>
    <property type="match status" value="1"/>
</dbReference>
<dbReference type="EMBL" id="KZ613465">
    <property type="protein sequence ID" value="PMD27739.1"/>
    <property type="molecule type" value="Genomic_DNA"/>
</dbReference>
<evidence type="ECO:0000313" key="7">
    <source>
        <dbReference type="Proteomes" id="UP000235672"/>
    </source>
</evidence>
<gene>
    <name evidence="6" type="ORF">NA56DRAFT_743064</name>
</gene>
<comment type="subcellular location">
    <subcellularLocation>
        <location evidence="1">Membrane</location>
        <topology evidence="1">Multi-pass membrane protein</topology>
    </subcellularLocation>
</comment>
<evidence type="ECO:0008006" key="8">
    <source>
        <dbReference type="Google" id="ProtNLM"/>
    </source>
</evidence>
<dbReference type="InterPro" id="IPR007568">
    <property type="entry name" value="RTA1"/>
</dbReference>
<dbReference type="STRING" id="1745343.A0A2J6QNB6"/>
<name>A0A2J6QNB6_9HELO</name>
<evidence type="ECO:0000256" key="2">
    <source>
        <dbReference type="ARBA" id="ARBA00022692"/>
    </source>
</evidence>
<evidence type="ECO:0000256" key="1">
    <source>
        <dbReference type="ARBA" id="ARBA00004141"/>
    </source>
</evidence>
<evidence type="ECO:0000313" key="6">
    <source>
        <dbReference type="EMBL" id="PMD27739.1"/>
    </source>
</evidence>
<keyword evidence="7" id="KW-1185">Reference proteome</keyword>
<feature type="transmembrane region" description="Helical" evidence="5">
    <location>
        <begin position="258"/>
        <end position="279"/>
    </location>
</feature>
<evidence type="ECO:0000256" key="3">
    <source>
        <dbReference type="ARBA" id="ARBA00022989"/>
    </source>
</evidence>
<dbReference type="GO" id="GO:0005886">
    <property type="term" value="C:plasma membrane"/>
    <property type="evidence" value="ECO:0007669"/>
    <property type="project" value="TreeGrafter"/>
</dbReference>
<feature type="transmembrane region" description="Helical" evidence="5">
    <location>
        <begin position="294"/>
        <end position="314"/>
    </location>
</feature>
<evidence type="ECO:0000256" key="4">
    <source>
        <dbReference type="ARBA" id="ARBA00023136"/>
    </source>
</evidence>
<keyword evidence="2 5" id="KW-0812">Transmembrane</keyword>
<evidence type="ECO:0000256" key="5">
    <source>
        <dbReference type="SAM" id="Phobius"/>
    </source>
</evidence>
<dbReference type="Proteomes" id="UP000235672">
    <property type="component" value="Unassembled WGS sequence"/>
</dbReference>
<dbReference type="GO" id="GO:0000324">
    <property type="term" value="C:fungal-type vacuole"/>
    <property type="evidence" value="ECO:0007669"/>
    <property type="project" value="TreeGrafter"/>
</dbReference>
<keyword evidence="3 5" id="KW-1133">Transmembrane helix</keyword>
<dbReference type="Pfam" id="PF04479">
    <property type="entry name" value="RTA1"/>
    <property type="match status" value="2"/>
</dbReference>
<sequence>MTMKAGGREVLDQAQFTKFSGVRLLSEAHGVQSAAYCIHTRSSDWPQCIRKGKAPAPTARMQNSPGSPQFVGLSAIKSCEYDLRRAPHHIFYRTYNIGRHEPFVDAVGIGTATEALGYVGRIQMRSSPWSKAHIGIQLVCLTIAPPFFAGGVLLSLKDVIIIYGARVSRIAPKRYTWIFVFCDSFNSSSTFSSVELSPKDPANQDSLLSAGAVIASSGTPINLVNDVMMIGLVFQVVTLGVFGALAADVYFGLGRFKYFLIVTIITYACISIRCVYRIAEMACGWRNKLMENEPAFIVLDGVLCAVAVLVMNLFPSGSYSSNRMLRLILRGWS</sequence>
<organism evidence="6 7">
    <name type="scientific">Hyaloscypha hepaticicola</name>
    <dbReference type="NCBI Taxonomy" id="2082293"/>
    <lineage>
        <taxon>Eukaryota</taxon>
        <taxon>Fungi</taxon>
        <taxon>Dikarya</taxon>
        <taxon>Ascomycota</taxon>
        <taxon>Pezizomycotina</taxon>
        <taxon>Leotiomycetes</taxon>
        <taxon>Helotiales</taxon>
        <taxon>Hyaloscyphaceae</taxon>
        <taxon>Hyaloscypha</taxon>
    </lineage>
</organism>